<dbReference type="PANTHER" id="PTHR11088:SF60">
    <property type="entry name" value="TRNA DIMETHYLALLYLTRANSFERASE"/>
    <property type="match status" value="1"/>
</dbReference>
<evidence type="ECO:0000256" key="6">
    <source>
        <dbReference type="ARBA" id="ARBA00022741"/>
    </source>
</evidence>
<evidence type="ECO:0000256" key="3">
    <source>
        <dbReference type="ARBA" id="ARBA00005842"/>
    </source>
</evidence>
<dbReference type="GO" id="GO:0052381">
    <property type="term" value="F:tRNA dimethylallyltransferase activity"/>
    <property type="evidence" value="ECO:0007669"/>
    <property type="project" value="UniProtKB-UniRule"/>
</dbReference>
<gene>
    <name evidence="10" type="primary">miaA</name>
    <name evidence="15" type="ORF">A2856_03020</name>
</gene>
<name>A0A1F7TL59_9BACT</name>
<keyword evidence="7 10" id="KW-0067">ATP-binding</keyword>
<accession>A0A1F7TL59</accession>
<dbReference type="InterPro" id="IPR027417">
    <property type="entry name" value="P-loop_NTPase"/>
</dbReference>
<evidence type="ECO:0000256" key="14">
    <source>
        <dbReference type="SAM" id="MobiDB-lite"/>
    </source>
</evidence>
<keyword evidence="5 10" id="KW-0819">tRNA processing</keyword>
<organism evidence="15 16">
    <name type="scientific">Candidatus Uhrbacteria bacterium RIFCSPHIGHO2_01_FULL_63_20</name>
    <dbReference type="NCBI Taxonomy" id="1802385"/>
    <lineage>
        <taxon>Bacteria</taxon>
        <taxon>Candidatus Uhriibacteriota</taxon>
    </lineage>
</organism>
<evidence type="ECO:0000256" key="8">
    <source>
        <dbReference type="ARBA" id="ARBA00022842"/>
    </source>
</evidence>
<evidence type="ECO:0000256" key="7">
    <source>
        <dbReference type="ARBA" id="ARBA00022840"/>
    </source>
</evidence>
<feature type="compositionally biased region" description="Low complexity" evidence="14">
    <location>
        <begin position="332"/>
        <end position="350"/>
    </location>
</feature>
<evidence type="ECO:0000256" key="12">
    <source>
        <dbReference type="RuleBase" id="RU003784"/>
    </source>
</evidence>
<feature type="region of interest" description="Interaction with substrate tRNA" evidence="10">
    <location>
        <begin position="37"/>
        <end position="40"/>
    </location>
</feature>
<evidence type="ECO:0000256" key="1">
    <source>
        <dbReference type="ARBA" id="ARBA00001946"/>
    </source>
</evidence>
<sequence length="350" mass="38980">MDKKPKIIVLVGPTASGKSALALELARRFDGEVLAADSRTVYRGMDVGTAKGVGSWELGVGMPGDGPTDIKRLFSGGKAYVIDGIRHWGFDLAEPDEPYSVADFKRYADAKIGDILKRGKLPIVVGGTGLWVKAIVDNPTYADTPPVYALRAQLDARGLGDLFAEYKRLDPEGAEVIDRDNKRRVVRALEVTLATGKPFSRQQTKGEPKYDALQIGLTVPREELNRRIDERVERMVAEGLVDEVRSLKKKYGCDTESMTGIGYRQICAFLDGKTSLASAVEEVKKATRDYAKRQLTWFKRDARIRWVKNGEEAIRLVESVIARKERSDRRSNLPSRGRLLRRSPASSQRQ</sequence>
<dbReference type="Pfam" id="PF01715">
    <property type="entry name" value="IPPT"/>
    <property type="match status" value="1"/>
</dbReference>
<reference evidence="15 16" key="1">
    <citation type="journal article" date="2016" name="Nat. Commun.">
        <title>Thousands of microbial genomes shed light on interconnected biogeochemical processes in an aquifer system.</title>
        <authorList>
            <person name="Anantharaman K."/>
            <person name="Brown C.T."/>
            <person name="Hug L.A."/>
            <person name="Sharon I."/>
            <person name="Castelle C.J."/>
            <person name="Probst A.J."/>
            <person name="Thomas B.C."/>
            <person name="Singh A."/>
            <person name="Wilkins M.J."/>
            <person name="Karaoz U."/>
            <person name="Brodie E.L."/>
            <person name="Williams K.H."/>
            <person name="Hubbard S.S."/>
            <person name="Banfield J.F."/>
        </authorList>
    </citation>
    <scope>NUCLEOTIDE SEQUENCE [LARGE SCALE GENOMIC DNA]</scope>
</reference>
<comment type="cofactor">
    <cofactor evidence="1 10">
        <name>Mg(2+)</name>
        <dbReference type="ChEBI" id="CHEBI:18420"/>
    </cofactor>
</comment>
<feature type="site" description="Interaction with substrate tRNA" evidence="10">
    <location>
        <position position="151"/>
    </location>
</feature>
<dbReference type="EMBL" id="MGDT01000006">
    <property type="protein sequence ID" value="OGL66711.1"/>
    <property type="molecule type" value="Genomic_DNA"/>
</dbReference>
<evidence type="ECO:0000256" key="11">
    <source>
        <dbReference type="RuleBase" id="RU003783"/>
    </source>
</evidence>
<evidence type="ECO:0000256" key="9">
    <source>
        <dbReference type="ARBA" id="ARBA00049563"/>
    </source>
</evidence>
<feature type="binding site" evidence="10">
    <location>
        <begin position="14"/>
        <end position="19"/>
    </location>
    <ligand>
        <name>substrate</name>
    </ligand>
</feature>
<dbReference type="PANTHER" id="PTHR11088">
    <property type="entry name" value="TRNA DIMETHYLALLYLTRANSFERASE"/>
    <property type="match status" value="1"/>
</dbReference>
<keyword evidence="8 10" id="KW-0460">Magnesium</keyword>
<comment type="caution">
    <text evidence="15">The sequence shown here is derived from an EMBL/GenBank/DDBJ whole genome shotgun (WGS) entry which is preliminary data.</text>
</comment>
<dbReference type="NCBIfam" id="TIGR00174">
    <property type="entry name" value="miaA"/>
    <property type="match status" value="1"/>
</dbReference>
<dbReference type="Proteomes" id="UP000177885">
    <property type="component" value="Unassembled WGS sequence"/>
</dbReference>
<dbReference type="STRING" id="1802385.A2856_03020"/>
<dbReference type="SUPFAM" id="SSF52540">
    <property type="entry name" value="P-loop containing nucleoside triphosphate hydrolases"/>
    <property type="match status" value="1"/>
</dbReference>
<dbReference type="GO" id="GO:0005524">
    <property type="term" value="F:ATP binding"/>
    <property type="evidence" value="ECO:0007669"/>
    <property type="project" value="UniProtKB-UniRule"/>
</dbReference>
<feature type="binding site" evidence="10">
    <location>
        <begin position="12"/>
        <end position="19"/>
    </location>
    <ligand>
        <name>ATP</name>
        <dbReference type="ChEBI" id="CHEBI:30616"/>
    </ligand>
</feature>
<dbReference type="InterPro" id="IPR018022">
    <property type="entry name" value="IPT"/>
</dbReference>
<comment type="caution">
    <text evidence="10">Lacks conserved residue(s) required for the propagation of feature annotation.</text>
</comment>
<protein>
    <recommendedName>
        <fullName evidence="10">tRNA dimethylallyltransferase</fullName>
        <ecNumber evidence="10">2.5.1.75</ecNumber>
    </recommendedName>
    <alternativeName>
        <fullName evidence="10">Dimethylallyl diphosphate:tRNA dimethylallyltransferase</fullName>
        <shortName evidence="10">DMAPP:tRNA dimethylallyltransferase</shortName>
        <shortName evidence="10">DMATase</shortName>
    </alternativeName>
    <alternativeName>
        <fullName evidence="10">Isopentenyl-diphosphate:tRNA isopentenyltransferase</fullName>
        <shortName evidence="10">IPP transferase</shortName>
        <shortName evidence="10">IPPT</shortName>
        <shortName evidence="10">IPTase</shortName>
    </alternativeName>
</protein>
<dbReference type="AlphaFoldDB" id="A0A1F7TL59"/>
<evidence type="ECO:0000256" key="2">
    <source>
        <dbReference type="ARBA" id="ARBA00003213"/>
    </source>
</evidence>
<dbReference type="EC" id="2.5.1.75" evidence="10"/>
<feature type="site" description="Interaction with substrate tRNA" evidence="10">
    <location>
        <position position="128"/>
    </location>
</feature>
<evidence type="ECO:0000313" key="15">
    <source>
        <dbReference type="EMBL" id="OGL66711.1"/>
    </source>
</evidence>
<proteinExistence type="inferred from homology"/>
<comment type="subunit">
    <text evidence="10">Monomer.</text>
</comment>
<dbReference type="InterPro" id="IPR039657">
    <property type="entry name" value="Dimethylallyltransferase"/>
</dbReference>
<evidence type="ECO:0000256" key="4">
    <source>
        <dbReference type="ARBA" id="ARBA00022679"/>
    </source>
</evidence>
<evidence type="ECO:0000256" key="10">
    <source>
        <dbReference type="HAMAP-Rule" id="MF_00185"/>
    </source>
</evidence>
<dbReference type="Gene3D" id="3.40.50.300">
    <property type="entry name" value="P-loop containing nucleotide triphosphate hydrolases"/>
    <property type="match status" value="1"/>
</dbReference>
<feature type="region of interest" description="Disordered" evidence="14">
    <location>
        <begin position="327"/>
        <end position="350"/>
    </location>
</feature>
<comment type="similarity">
    <text evidence="3 10 13">Belongs to the IPP transferase family.</text>
</comment>
<evidence type="ECO:0000256" key="13">
    <source>
        <dbReference type="RuleBase" id="RU003785"/>
    </source>
</evidence>
<dbReference type="GO" id="GO:0006400">
    <property type="term" value="P:tRNA modification"/>
    <property type="evidence" value="ECO:0007669"/>
    <property type="project" value="TreeGrafter"/>
</dbReference>
<keyword evidence="6 10" id="KW-0547">Nucleotide-binding</keyword>
<evidence type="ECO:0000256" key="5">
    <source>
        <dbReference type="ARBA" id="ARBA00022694"/>
    </source>
</evidence>
<evidence type="ECO:0000313" key="16">
    <source>
        <dbReference type="Proteomes" id="UP000177885"/>
    </source>
</evidence>
<dbReference type="HAMAP" id="MF_00185">
    <property type="entry name" value="IPP_trans"/>
    <property type="match status" value="1"/>
</dbReference>
<keyword evidence="4 10" id="KW-0808">Transferase</keyword>
<comment type="catalytic activity">
    <reaction evidence="9 10 11">
        <text>adenosine(37) in tRNA + dimethylallyl diphosphate = N(6)-dimethylallyladenosine(37) in tRNA + diphosphate</text>
        <dbReference type="Rhea" id="RHEA:26482"/>
        <dbReference type="Rhea" id="RHEA-COMP:10162"/>
        <dbReference type="Rhea" id="RHEA-COMP:10375"/>
        <dbReference type="ChEBI" id="CHEBI:33019"/>
        <dbReference type="ChEBI" id="CHEBI:57623"/>
        <dbReference type="ChEBI" id="CHEBI:74411"/>
        <dbReference type="ChEBI" id="CHEBI:74415"/>
        <dbReference type="EC" id="2.5.1.75"/>
    </reaction>
</comment>
<comment type="function">
    <text evidence="2 10 12">Catalyzes the transfer of a dimethylallyl group onto the adenine at position 37 in tRNAs that read codons beginning with uridine, leading to the formation of N6-(dimethylallyl)adenosine (i(6)A).</text>
</comment>
<dbReference type="Gene3D" id="1.10.20.140">
    <property type="match status" value="1"/>
</dbReference>